<feature type="domain" description="Helicase ATP-binding" evidence="2">
    <location>
        <begin position="263"/>
        <end position="401"/>
    </location>
</feature>
<evidence type="ECO:0000313" key="4">
    <source>
        <dbReference type="EMBL" id="MDE4907179.1"/>
    </source>
</evidence>
<organism evidence="4 5">
    <name type="scientific">Methanogenium marinum</name>
    <dbReference type="NCBI Taxonomy" id="348610"/>
    <lineage>
        <taxon>Archaea</taxon>
        <taxon>Methanobacteriati</taxon>
        <taxon>Methanobacteriota</taxon>
        <taxon>Stenosarchaea group</taxon>
        <taxon>Methanomicrobia</taxon>
        <taxon>Methanomicrobiales</taxon>
        <taxon>Methanomicrobiaceae</taxon>
        <taxon>Methanogenium</taxon>
    </lineage>
</organism>
<evidence type="ECO:0000259" key="3">
    <source>
        <dbReference type="PROSITE" id="PS51194"/>
    </source>
</evidence>
<sequence length="1058" mass="123476">MFSDLTFITNENDQSLYNRFNTLINNSTFFDCLVGYFYTSGFYKVYKSLENTEKIRILIGISTNSHTYKLIEESQRQIFHIPDGELKEKFSERIVEEFDESPDNQNVETGTKKFIEWIRSGKLEVRAYPSEKIHAKLYIMTFKEGAVDKGRVITGSSNFTEAGLEKNLEFNVELKDSRDHKYALSMFNRLWEDSVDVSEKYVETINSKTWLNDEIKPYELYLKFLYEYFKERLSLDGMELEEGYTPDNFMDLKYQKDAVQDSKQILEEYGGVFIADVVGLGKTYTATLLARELDGRTLVVAPPGLIERNNPGSWNNAFGEFGVRQGDFESIGKLDSILSNGIDRYKNVIIDESHAFRNEETQRYEKLAQICKGKRVILVSATPLNNTPKDILAQIKLFQDGHKSTLPNPAVRDLDAYFGTLQRRLDKVDRKKNSTEYIKIIQENSEDIRKNVLDYLMVRRTRTVIEKYYKNDLKVQGLKFPKIGDPSPIYYAFDDDVENAFDDSLKIITESLNYTRYTPLLYLKKIDQRERMGQINMGRFMKVLLLKRLESSQYAFTMSLGRFIKSYERFIEEYEKGYVYVSRDYSQKIFELLEKGNFEIIDRFIEEDRAKKYAADEFDDSLIVDLKSDLSVLKEIKELWDQITIDPKLERFKQLLNSDKNLKRSKILVFTESKETAKYLESKLKEESFSKDGIRYFSGSGGTTTRNEIINNFDASVRNQKDDFRILVTTDVLSEGMNLNRSNVVINYDIPWNPVRMMQRVGRINRVANDLPFNTIYTYNFFPTGNIEEEIGLESAAEAKIEAFIEMLGDDAPLLLDEEVKSHESLFRKLNSKKTIVGEEEDDKELEYLQEIRRIRDEENELFVKIKRLPKKARSCKKTEEHSVITFFRRSDLRKFYLNKEGLSEEVDFVEVAGRLRSPKNTKRYPLSESFFKRLDENKRAFESVFEIDFIPSGRPGGNTAEAKLERRLRAMNKGPLVEEDEEYLQQVYELIERGAIPKNTMKRIWQKIQNEDNSNRIIGALKMNLSDAIFKETYSADKISKRGKKEVILSMELINNG</sequence>
<dbReference type="Pfam" id="PF00271">
    <property type="entry name" value="Helicase_C"/>
    <property type="match status" value="1"/>
</dbReference>
<protein>
    <submittedName>
        <fullName evidence="4">Phospholipase D-like domain-containing protein</fullName>
    </submittedName>
</protein>
<evidence type="ECO:0000256" key="1">
    <source>
        <dbReference type="ARBA" id="ARBA00022801"/>
    </source>
</evidence>
<evidence type="ECO:0000259" key="2">
    <source>
        <dbReference type="PROSITE" id="PS51192"/>
    </source>
</evidence>
<dbReference type="RefSeq" id="WP_274923843.1">
    <property type="nucleotide sequence ID" value="NZ_JAKELO010000002.1"/>
</dbReference>
<dbReference type="CDD" id="cd18793">
    <property type="entry name" value="SF2_C_SNF"/>
    <property type="match status" value="1"/>
</dbReference>
<dbReference type="SUPFAM" id="SSF56024">
    <property type="entry name" value="Phospholipase D/nuclease"/>
    <property type="match status" value="1"/>
</dbReference>
<comment type="caution">
    <text evidence="4">The sequence shown here is derived from an EMBL/GenBank/DDBJ whole genome shotgun (WGS) entry which is preliminary data.</text>
</comment>
<dbReference type="GO" id="GO:0005524">
    <property type="term" value="F:ATP binding"/>
    <property type="evidence" value="ECO:0007669"/>
    <property type="project" value="InterPro"/>
</dbReference>
<feature type="domain" description="Helicase C-terminal" evidence="3">
    <location>
        <begin position="651"/>
        <end position="820"/>
    </location>
</feature>
<dbReference type="Gene3D" id="3.40.50.300">
    <property type="entry name" value="P-loop containing nucleotide triphosphate hydrolases"/>
    <property type="match status" value="1"/>
</dbReference>
<accession>A0A9Q4PV34</accession>
<dbReference type="InterPro" id="IPR038718">
    <property type="entry name" value="SNF2-like_sf"/>
</dbReference>
<dbReference type="PANTHER" id="PTHR45766">
    <property type="entry name" value="DNA ANNEALING HELICASE AND ENDONUCLEASE ZRANB3 FAMILY MEMBER"/>
    <property type="match status" value="1"/>
</dbReference>
<dbReference type="Pfam" id="PF00176">
    <property type="entry name" value="SNF2-rel_dom"/>
    <property type="match status" value="1"/>
</dbReference>
<dbReference type="InterPro" id="IPR001650">
    <property type="entry name" value="Helicase_C-like"/>
</dbReference>
<dbReference type="Gene3D" id="3.40.50.10810">
    <property type="entry name" value="Tandem AAA-ATPase domain"/>
    <property type="match status" value="2"/>
</dbReference>
<dbReference type="EMBL" id="JAKELO010000002">
    <property type="protein sequence ID" value="MDE4907179.1"/>
    <property type="molecule type" value="Genomic_DNA"/>
</dbReference>
<dbReference type="GO" id="GO:0140097">
    <property type="term" value="F:catalytic activity, acting on DNA"/>
    <property type="evidence" value="ECO:0007669"/>
    <property type="project" value="UniProtKB-ARBA"/>
</dbReference>
<dbReference type="SUPFAM" id="SSF52540">
    <property type="entry name" value="P-loop containing nucleoside triphosphate hydrolases"/>
    <property type="match status" value="2"/>
</dbReference>
<dbReference type="InterPro" id="IPR000330">
    <property type="entry name" value="SNF2_N"/>
</dbReference>
<dbReference type="InterPro" id="IPR014001">
    <property type="entry name" value="Helicase_ATP-bd"/>
</dbReference>
<dbReference type="Proteomes" id="UP001143747">
    <property type="component" value="Unassembled WGS sequence"/>
</dbReference>
<name>A0A9Q4PV34_9EURY</name>
<dbReference type="PROSITE" id="PS51192">
    <property type="entry name" value="HELICASE_ATP_BIND_1"/>
    <property type="match status" value="1"/>
</dbReference>
<dbReference type="Gene3D" id="3.30.870.10">
    <property type="entry name" value="Endonuclease Chain A"/>
    <property type="match status" value="1"/>
</dbReference>
<keyword evidence="1" id="KW-0378">Hydrolase</keyword>
<evidence type="ECO:0000313" key="5">
    <source>
        <dbReference type="Proteomes" id="UP001143747"/>
    </source>
</evidence>
<dbReference type="CDD" id="cd09178">
    <property type="entry name" value="PLDc_N_Snf2_like"/>
    <property type="match status" value="1"/>
</dbReference>
<gene>
    <name evidence="4" type="ORF">L0665_00865</name>
</gene>
<dbReference type="SMART" id="SM00490">
    <property type="entry name" value="HELICc"/>
    <property type="match status" value="1"/>
</dbReference>
<reference evidence="4" key="1">
    <citation type="submission" date="2022-01" db="EMBL/GenBank/DDBJ databases">
        <title>Draft genome of Methanogenium marinum DSM 15558.</title>
        <authorList>
            <person name="Chen S.-C."/>
            <person name="You Y.-T."/>
        </authorList>
    </citation>
    <scope>NUCLEOTIDE SEQUENCE</scope>
    <source>
        <strain evidence="4">DSM 15558</strain>
    </source>
</reference>
<dbReference type="PANTHER" id="PTHR45766:SF6">
    <property type="entry name" value="SWI_SNF-RELATED MATRIX-ASSOCIATED ACTIN-DEPENDENT REGULATOR OF CHROMATIN SUBFAMILY A-LIKE PROTEIN 1"/>
    <property type="match status" value="1"/>
</dbReference>
<proteinExistence type="predicted"/>
<dbReference type="GO" id="GO:0016787">
    <property type="term" value="F:hydrolase activity"/>
    <property type="evidence" value="ECO:0007669"/>
    <property type="project" value="UniProtKB-KW"/>
</dbReference>
<dbReference type="AlphaFoldDB" id="A0A9Q4PV34"/>
<dbReference type="PROSITE" id="PS51194">
    <property type="entry name" value="HELICASE_CTER"/>
    <property type="match status" value="1"/>
</dbReference>
<keyword evidence="5" id="KW-1185">Reference proteome</keyword>
<dbReference type="InterPro" id="IPR027417">
    <property type="entry name" value="P-loop_NTPase"/>
</dbReference>
<dbReference type="SMART" id="SM00487">
    <property type="entry name" value="DEXDc"/>
    <property type="match status" value="1"/>
</dbReference>
<dbReference type="InterPro" id="IPR025202">
    <property type="entry name" value="PLD-like_dom"/>
</dbReference>
<dbReference type="InterPro" id="IPR049730">
    <property type="entry name" value="SNF2/RAD54-like_C"/>
</dbReference>
<dbReference type="GO" id="GO:0120545">
    <property type="term" value="F:nucleic acid conformation isomerase activity"/>
    <property type="evidence" value="ECO:0007669"/>
    <property type="project" value="UniProtKB-ARBA"/>
</dbReference>
<dbReference type="Pfam" id="PF13091">
    <property type="entry name" value="PLDc_2"/>
    <property type="match status" value="1"/>
</dbReference>